<organism evidence="1 2">
    <name type="scientific">Gymnopilus junonius</name>
    <name type="common">Spectacular rustgill mushroom</name>
    <name type="synonym">Gymnopilus spectabilis subsp. junonius</name>
    <dbReference type="NCBI Taxonomy" id="109634"/>
    <lineage>
        <taxon>Eukaryota</taxon>
        <taxon>Fungi</taxon>
        <taxon>Dikarya</taxon>
        <taxon>Basidiomycota</taxon>
        <taxon>Agaricomycotina</taxon>
        <taxon>Agaricomycetes</taxon>
        <taxon>Agaricomycetidae</taxon>
        <taxon>Agaricales</taxon>
        <taxon>Agaricineae</taxon>
        <taxon>Hymenogastraceae</taxon>
        <taxon>Gymnopilus</taxon>
    </lineage>
</organism>
<keyword evidence="2" id="KW-1185">Reference proteome</keyword>
<dbReference type="EMBL" id="JADNYJ010000212">
    <property type="protein sequence ID" value="KAF8874514.1"/>
    <property type="molecule type" value="Genomic_DNA"/>
</dbReference>
<evidence type="ECO:0000313" key="2">
    <source>
        <dbReference type="Proteomes" id="UP000724874"/>
    </source>
</evidence>
<sequence>MFFPFVCFLLLGFFFFSSLGLALYIRCRISIFRLRFGLTTEDSGVEWPDCLVSLVQVQPASPLRRNDELLLSECQ</sequence>
<dbReference type="AlphaFoldDB" id="A0A9P5NBY1"/>
<gene>
    <name evidence="1" type="ORF">CPB84DRAFT_1797404</name>
</gene>
<dbReference type="Proteomes" id="UP000724874">
    <property type="component" value="Unassembled WGS sequence"/>
</dbReference>
<name>A0A9P5NBY1_GYMJU</name>
<evidence type="ECO:0000313" key="1">
    <source>
        <dbReference type="EMBL" id="KAF8874514.1"/>
    </source>
</evidence>
<protein>
    <submittedName>
        <fullName evidence="1">Uncharacterized protein</fullName>
    </submittedName>
</protein>
<comment type="caution">
    <text evidence="1">The sequence shown here is derived from an EMBL/GenBank/DDBJ whole genome shotgun (WGS) entry which is preliminary data.</text>
</comment>
<reference evidence="1" key="1">
    <citation type="submission" date="2020-11" db="EMBL/GenBank/DDBJ databases">
        <authorList>
            <consortium name="DOE Joint Genome Institute"/>
            <person name="Ahrendt S."/>
            <person name="Riley R."/>
            <person name="Andreopoulos W."/>
            <person name="LaButti K."/>
            <person name="Pangilinan J."/>
            <person name="Ruiz-duenas F.J."/>
            <person name="Barrasa J.M."/>
            <person name="Sanchez-Garcia M."/>
            <person name="Camarero S."/>
            <person name="Miyauchi S."/>
            <person name="Serrano A."/>
            <person name="Linde D."/>
            <person name="Babiker R."/>
            <person name="Drula E."/>
            <person name="Ayuso-Fernandez I."/>
            <person name="Pacheco R."/>
            <person name="Padilla G."/>
            <person name="Ferreira P."/>
            <person name="Barriuso J."/>
            <person name="Kellner H."/>
            <person name="Castanera R."/>
            <person name="Alfaro M."/>
            <person name="Ramirez L."/>
            <person name="Pisabarro A.G."/>
            <person name="Kuo A."/>
            <person name="Tritt A."/>
            <person name="Lipzen A."/>
            <person name="He G."/>
            <person name="Yan M."/>
            <person name="Ng V."/>
            <person name="Cullen D."/>
            <person name="Martin F."/>
            <person name="Rosso M.-N."/>
            <person name="Henrissat B."/>
            <person name="Hibbett D."/>
            <person name="Martinez A.T."/>
            <person name="Grigoriev I.V."/>
        </authorList>
    </citation>
    <scope>NUCLEOTIDE SEQUENCE</scope>
    <source>
        <strain evidence="1">AH 44721</strain>
    </source>
</reference>
<proteinExistence type="predicted"/>
<accession>A0A9P5NBY1</accession>